<feature type="region of interest" description="Disordered" evidence="1">
    <location>
        <begin position="596"/>
        <end position="635"/>
    </location>
</feature>
<feature type="non-terminal residue" evidence="3">
    <location>
        <position position="1"/>
    </location>
</feature>
<sequence>SLPDEPNVQPLTPVVPTTYQPRPSTSTDQPRPSTSTDQPRPSLPSIISPPRDRIIIPLSTPLRASPEPETPLTRSQKKLAFFQAENVEEPTVLKRTILELPQLEKLFGDLRCHQCFGDEGPELRTPARYGMALKMDAVCRTCNNVLSSQFSSAKNIAPPSRPKPFVVNKATVMSSLLSGMGPYCLNNFCEALEMPSLHQKTFNKFVNRLYTQNQRLSYEIFSKAASIVRKEHIRLYSLEVGEDNVIDISVSFDTLWLTRGHKSLIGIGCVIDVVTGLIIYGHVCSLHCHICAQAGEFIRKETPHRYEQWKQAHIAKGECTINFAGSSGMMEVKATEVLWSRSVERHKLRYTTMVSDGDSKAHTMLLKLMPYGPDEEVQKEDCINHVGKRLGVALRNAVSDNSKRGVTLGGRGRGRLTAEAIRRLQIYYSRAIRAGKTPEEMRRNIMASVHHGYSTDDLPQHIFCPPGPDSWCFYKKSIADHVYPSGHKKRVHTPLDYNLLHPYLRAIGIIGALKKCQLKTTQNPNESFHHSVWSRCSKKNFHSLKRVEFALFSAAAEFNDGPVGLAVIKRSLGFQVGEHGHRVGQARMRKRLYKSTQEQQQKAKKRKKVTAAAREKSRQEKETEEGGPAYLSGIF</sequence>
<dbReference type="InterPro" id="IPR049012">
    <property type="entry name" value="Mutator_transp_dom"/>
</dbReference>
<name>A0AAV4JQT0_9GAST</name>
<feature type="domain" description="Mutator-like transposase" evidence="2">
    <location>
        <begin position="97"/>
        <end position="472"/>
    </location>
</feature>
<dbReference type="EMBL" id="BMAT01007007">
    <property type="protein sequence ID" value="GFS23857.1"/>
    <property type="molecule type" value="Genomic_DNA"/>
</dbReference>
<feature type="compositionally biased region" description="Low complexity" evidence="1">
    <location>
        <begin position="39"/>
        <end position="51"/>
    </location>
</feature>
<dbReference type="Proteomes" id="UP000762676">
    <property type="component" value="Unassembled WGS sequence"/>
</dbReference>
<protein>
    <recommendedName>
        <fullName evidence="2">Mutator-like transposase domain-containing protein</fullName>
    </recommendedName>
</protein>
<gene>
    <name evidence="3" type="ORF">ElyMa_003400400</name>
</gene>
<reference evidence="3 4" key="1">
    <citation type="journal article" date="2021" name="Elife">
        <title>Chloroplast acquisition without the gene transfer in kleptoplastic sea slugs, Plakobranchus ocellatus.</title>
        <authorList>
            <person name="Maeda T."/>
            <person name="Takahashi S."/>
            <person name="Yoshida T."/>
            <person name="Shimamura S."/>
            <person name="Takaki Y."/>
            <person name="Nagai Y."/>
            <person name="Toyoda A."/>
            <person name="Suzuki Y."/>
            <person name="Arimoto A."/>
            <person name="Ishii H."/>
            <person name="Satoh N."/>
            <person name="Nishiyama T."/>
            <person name="Hasebe M."/>
            <person name="Maruyama T."/>
            <person name="Minagawa J."/>
            <person name="Obokata J."/>
            <person name="Shigenobu S."/>
        </authorList>
    </citation>
    <scope>NUCLEOTIDE SEQUENCE [LARGE SCALE GENOMIC DNA]</scope>
</reference>
<feature type="compositionally biased region" description="Polar residues" evidence="1">
    <location>
        <begin position="15"/>
        <end position="38"/>
    </location>
</feature>
<feature type="region of interest" description="Disordered" evidence="1">
    <location>
        <begin position="1"/>
        <end position="51"/>
    </location>
</feature>
<dbReference type="AlphaFoldDB" id="A0AAV4JQT0"/>
<keyword evidence="4" id="KW-1185">Reference proteome</keyword>
<proteinExistence type="predicted"/>
<organism evidence="3 4">
    <name type="scientific">Elysia marginata</name>
    <dbReference type="NCBI Taxonomy" id="1093978"/>
    <lineage>
        <taxon>Eukaryota</taxon>
        <taxon>Metazoa</taxon>
        <taxon>Spiralia</taxon>
        <taxon>Lophotrochozoa</taxon>
        <taxon>Mollusca</taxon>
        <taxon>Gastropoda</taxon>
        <taxon>Heterobranchia</taxon>
        <taxon>Euthyneura</taxon>
        <taxon>Panpulmonata</taxon>
        <taxon>Sacoglossa</taxon>
        <taxon>Placobranchoidea</taxon>
        <taxon>Plakobranchidae</taxon>
        <taxon>Elysia</taxon>
    </lineage>
</organism>
<comment type="caution">
    <text evidence="3">The sequence shown here is derived from an EMBL/GenBank/DDBJ whole genome shotgun (WGS) entry which is preliminary data.</text>
</comment>
<dbReference type="PANTHER" id="PTHR33309">
    <property type="entry name" value="KERATIN, ULTRA HIGH-SULFUR MATRIX PROTEIN-LIKE"/>
    <property type="match status" value="1"/>
</dbReference>
<evidence type="ECO:0000259" key="2">
    <source>
        <dbReference type="Pfam" id="PF20700"/>
    </source>
</evidence>
<evidence type="ECO:0000313" key="4">
    <source>
        <dbReference type="Proteomes" id="UP000762676"/>
    </source>
</evidence>
<dbReference type="PANTHER" id="PTHR33309:SF3">
    <property type="entry name" value="CCHC-TYPE DOMAIN-CONTAINING PROTEIN"/>
    <property type="match status" value="1"/>
</dbReference>
<evidence type="ECO:0000256" key="1">
    <source>
        <dbReference type="SAM" id="MobiDB-lite"/>
    </source>
</evidence>
<accession>A0AAV4JQT0</accession>
<dbReference type="Pfam" id="PF20700">
    <property type="entry name" value="Mutator"/>
    <property type="match status" value="1"/>
</dbReference>
<evidence type="ECO:0000313" key="3">
    <source>
        <dbReference type="EMBL" id="GFS23857.1"/>
    </source>
</evidence>